<dbReference type="AlphaFoldDB" id="A0A4C1TP61"/>
<sequence>MRATISSDGPRRPWTPTTPGNHWCVADFLKKEQTLLLKTHQSRLIKNATNSTVLPGKRSVWSGAIMVKNHTLSVDQSRPCFLYFLLELHQPLAVEIQLDGVARRQIQTAQPKRFSCNSLLMEYEKTFSPTLMSPQQTRNTPSGALLPTHQVYKRSRYIRCSSVPVRSSVLHPSGPSVFVTPALPRGAVLCKMSFRAFRAPIRGGAPRAGRKGHVWSPVCTLP</sequence>
<evidence type="ECO:0000313" key="2">
    <source>
        <dbReference type="Proteomes" id="UP000299102"/>
    </source>
</evidence>
<comment type="caution">
    <text evidence="1">The sequence shown here is derived from an EMBL/GenBank/DDBJ whole genome shotgun (WGS) entry which is preliminary data.</text>
</comment>
<dbReference type="EMBL" id="BGZK01000074">
    <property type="protein sequence ID" value="GBP15760.1"/>
    <property type="molecule type" value="Genomic_DNA"/>
</dbReference>
<protein>
    <submittedName>
        <fullName evidence="1">Uncharacterized protein</fullName>
    </submittedName>
</protein>
<reference evidence="1 2" key="1">
    <citation type="journal article" date="2019" name="Commun. Biol.">
        <title>The bagworm genome reveals a unique fibroin gene that provides high tensile strength.</title>
        <authorList>
            <person name="Kono N."/>
            <person name="Nakamura H."/>
            <person name="Ohtoshi R."/>
            <person name="Tomita M."/>
            <person name="Numata K."/>
            <person name="Arakawa K."/>
        </authorList>
    </citation>
    <scope>NUCLEOTIDE SEQUENCE [LARGE SCALE GENOMIC DNA]</scope>
</reference>
<accession>A0A4C1TP61</accession>
<proteinExistence type="predicted"/>
<dbReference type="Proteomes" id="UP000299102">
    <property type="component" value="Unassembled WGS sequence"/>
</dbReference>
<gene>
    <name evidence="1" type="ORF">EVAR_93942_1</name>
</gene>
<organism evidence="1 2">
    <name type="scientific">Eumeta variegata</name>
    <name type="common">Bagworm moth</name>
    <name type="synonym">Eumeta japonica</name>
    <dbReference type="NCBI Taxonomy" id="151549"/>
    <lineage>
        <taxon>Eukaryota</taxon>
        <taxon>Metazoa</taxon>
        <taxon>Ecdysozoa</taxon>
        <taxon>Arthropoda</taxon>
        <taxon>Hexapoda</taxon>
        <taxon>Insecta</taxon>
        <taxon>Pterygota</taxon>
        <taxon>Neoptera</taxon>
        <taxon>Endopterygota</taxon>
        <taxon>Lepidoptera</taxon>
        <taxon>Glossata</taxon>
        <taxon>Ditrysia</taxon>
        <taxon>Tineoidea</taxon>
        <taxon>Psychidae</taxon>
        <taxon>Oiketicinae</taxon>
        <taxon>Eumeta</taxon>
    </lineage>
</organism>
<evidence type="ECO:0000313" key="1">
    <source>
        <dbReference type="EMBL" id="GBP15760.1"/>
    </source>
</evidence>
<name>A0A4C1TP61_EUMVA</name>
<keyword evidence="2" id="KW-1185">Reference proteome</keyword>